<feature type="non-terminal residue" evidence="2">
    <location>
        <position position="436"/>
    </location>
</feature>
<feature type="compositionally biased region" description="Basic and acidic residues" evidence="1">
    <location>
        <begin position="46"/>
        <end position="60"/>
    </location>
</feature>
<feature type="compositionally biased region" description="Basic and acidic residues" evidence="1">
    <location>
        <begin position="210"/>
        <end position="240"/>
    </location>
</feature>
<comment type="caution">
    <text evidence="2">The sequence shown here is derived from an EMBL/GenBank/DDBJ whole genome shotgun (WGS) entry which is preliminary data.</text>
</comment>
<accession>A0A7J7FVX9</accession>
<reference evidence="2 3" key="2">
    <citation type="submission" date="2020-07" db="EMBL/GenBank/DDBJ databases">
        <title>Genome assembly of wild tea tree DASZ reveals pedigree and selection history of tea varieties.</title>
        <authorList>
            <person name="Zhang W."/>
        </authorList>
    </citation>
    <scope>NUCLEOTIDE SEQUENCE [LARGE SCALE GENOMIC DNA]</scope>
    <source>
        <strain evidence="3">cv. G240</strain>
        <tissue evidence="2">Leaf</tissue>
    </source>
</reference>
<evidence type="ECO:0000313" key="2">
    <source>
        <dbReference type="EMBL" id="KAF5932267.1"/>
    </source>
</evidence>
<feature type="compositionally biased region" description="Acidic residues" evidence="1">
    <location>
        <begin position="61"/>
        <end position="71"/>
    </location>
</feature>
<dbReference type="AlphaFoldDB" id="A0A7J7FVX9"/>
<sequence length="436" mass="50839">TGTVSTVNSSDHPTKKASQEETETEEETEEETQEEEEEEEPDEQQDNDKAEERQQTKADQQEDLDEEEDQQQEQQKNQHEEVNEQELTNQQEELQEKSDIFHAQGHDQPQTPTKEDDKDKLISALRAQMQEMEQKFMAELRKKEDQLKEMSTKKSGSPQQRSMVKRIKQKSRKQAHDPDFEYQPMTKPKEDARNNTQTAADVPKPTQGTDEEKEKKNDNKKEGAHEAKQQQKEKMQEHIGQEKAVAAETNPKEHANQKKTKLQVLESDDDFQEEPIPNKPLAISCRKTNKVIDAFSEKQLALQPTIEEFEKNDLVFASNPYAGRSYVFSTLINQQHQLRWNKALLSKQGNMFSSQECETEIASIEECPQQTPHSNDCAIAVCNVINQYLNWQPVQKKLRPTEWVKFRAQIINQFLHDENRSWKLKHYQMLTKHTKP</sequence>
<reference evidence="3" key="1">
    <citation type="journal article" date="2020" name="Nat. Commun.">
        <title>Genome assembly of wild tea tree DASZ reveals pedigree and selection history of tea varieties.</title>
        <authorList>
            <person name="Zhang W."/>
            <person name="Zhang Y."/>
            <person name="Qiu H."/>
            <person name="Guo Y."/>
            <person name="Wan H."/>
            <person name="Zhang X."/>
            <person name="Scossa F."/>
            <person name="Alseekh S."/>
            <person name="Zhang Q."/>
            <person name="Wang P."/>
            <person name="Xu L."/>
            <person name="Schmidt M.H."/>
            <person name="Jia X."/>
            <person name="Li D."/>
            <person name="Zhu A."/>
            <person name="Guo F."/>
            <person name="Chen W."/>
            <person name="Ni D."/>
            <person name="Usadel B."/>
            <person name="Fernie A.R."/>
            <person name="Wen W."/>
        </authorList>
    </citation>
    <scope>NUCLEOTIDE SEQUENCE [LARGE SCALE GENOMIC DNA]</scope>
    <source>
        <strain evidence="3">cv. G240</strain>
    </source>
</reference>
<protein>
    <submittedName>
        <fullName evidence="2">Uncharacterized protein</fullName>
    </submittedName>
</protein>
<dbReference type="Proteomes" id="UP000593564">
    <property type="component" value="Unassembled WGS sequence"/>
</dbReference>
<feature type="compositionally biased region" description="Polar residues" evidence="1">
    <location>
        <begin position="153"/>
        <end position="162"/>
    </location>
</feature>
<feature type="compositionally biased region" description="Polar residues" evidence="1">
    <location>
        <begin position="1"/>
        <end position="11"/>
    </location>
</feature>
<evidence type="ECO:0000313" key="3">
    <source>
        <dbReference type="Proteomes" id="UP000593564"/>
    </source>
</evidence>
<gene>
    <name evidence="2" type="ORF">HYC85_028438</name>
</gene>
<keyword evidence="3" id="KW-1185">Reference proteome</keyword>
<feature type="compositionally biased region" description="Basic and acidic residues" evidence="1">
    <location>
        <begin position="132"/>
        <end position="152"/>
    </location>
</feature>
<feature type="region of interest" description="Disordered" evidence="1">
    <location>
        <begin position="1"/>
        <end position="240"/>
    </location>
</feature>
<proteinExistence type="predicted"/>
<dbReference type="EMBL" id="JACBKZ010000014">
    <property type="protein sequence ID" value="KAF5932267.1"/>
    <property type="molecule type" value="Genomic_DNA"/>
</dbReference>
<evidence type="ECO:0000256" key="1">
    <source>
        <dbReference type="SAM" id="MobiDB-lite"/>
    </source>
</evidence>
<feature type="compositionally biased region" description="Acidic residues" evidence="1">
    <location>
        <begin position="20"/>
        <end position="45"/>
    </location>
</feature>
<organism evidence="2 3">
    <name type="scientific">Camellia sinensis</name>
    <name type="common">Tea plant</name>
    <name type="synonym">Thea sinensis</name>
    <dbReference type="NCBI Taxonomy" id="4442"/>
    <lineage>
        <taxon>Eukaryota</taxon>
        <taxon>Viridiplantae</taxon>
        <taxon>Streptophyta</taxon>
        <taxon>Embryophyta</taxon>
        <taxon>Tracheophyta</taxon>
        <taxon>Spermatophyta</taxon>
        <taxon>Magnoliopsida</taxon>
        <taxon>eudicotyledons</taxon>
        <taxon>Gunneridae</taxon>
        <taxon>Pentapetalae</taxon>
        <taxon>asterids</taxon>
        <taxon>Ericales</taxon>
        <taxon>Theaceae</taxon>
        <taxon>Camellia</taxon>
    </lineage>
</organism>
<name>A0A7J7FVX9_CAMSI</name>
<feature type="compositionally biased region" description="Basic residues" evidence="1">
    <location>
        <begin position="163"/>
        <end position="173"/>
    </location>
</feature>